<dbReference type="GO" id="GO:0030288">
    <property type="term" value="C:outer membrane-bounded periplasmic space"/>
    <property type="evidence" value="ECO:0007669"/>
    <property type="project" value="InterPro"/>
</dbReference>
<keyword evidence="7" id="KW-0472">Membrane</keyword>
<protein>
    <submittedName>
        <fullName evidence="10">Fimbria/pilus periplasmic chaperone</fullName>
    </submittedName>
</protein>
<dbReference type="Pfam" id="PF00345">
    <property type="entry name" value="PapD_N"/>
    <property type="match status" value="1"/>
</dbReference>
<evidence type="ECO:0000313" key="11">
    <source>
        <dbReference type="Proteomes" id="UP000464389"/>
    </source>
</evidence>
<evidence type="ECO:0000256" key="7">
    <source>
        <dbReference type="SAM" id="Phobius"/>
    </source>
</evidence>
<dbReference type="Gene3D" id="2.60.40.10">
    <property type="entry name" value="Immunoglobulins"/>
    <property type="match status" value="2"/>
</dbReference>
<name>A0A6P1V8F6_9ENTR</name>
<feature type="domain" description="Pili assembly chaperone N-terminal" evidence="8">
    <location>
        <begin position="50"/>
        <end position="169"/>
    </location>
</feature>
<dbReference type="FunFam" id="2.60.40.10:FF:000458">
    <property type="entry name" value="Molecular chaperone FimC"/>
    <property type="match status" value="1"/>
</dbReference>
<evidence type="ECO:0000256" key="6">
    <source>
        <dbReference type="ARBA" id="ARBA00023186"/>
    </source>
</evidence>
<dbReference type="AlphaFoldDB" id="A0A6P1V8F6"/>
<feature type="transmembrane region" description="Helical" evidence="7">
    <location>
        <begin position="20"/>
        <end position="42"/>
    </location>
</feature>
<evidence type="ECO:0000259" key="8">
    <source>
        <dbReference type="Pfam" id="PF00345"/>
    </source>
</evidence>
<evidence type="ECO:0000256" key="2">
    <source>
        <dbReference type="ARBA" id="ARBA00007399"/>
    </source>
</evidence>
<geneLocation type="plasmid" evidence="10">
    <name>unnamed3</name>
</geneLocation>
<feature type="domain" description="Pili assembly chaperone C-terminal" evidence="9">
    <location>
        <begin position="191"/>
        <end position="247"/>
    </location>
</feature>
<dbReference type="InterPro" id="IPR016148">
    <property type="entry name" value="Pili_assmbl_chaperone_C"/>
</dbReference>
<dbReference type="InterPro" id="IPR013783">
    <property type="entry name" value="Ig-like_fold"/>
</dbReference>
<dbReference type="PRINTS" id="PR00969">
    <property type="entry name" value="CHAPERONPILI"/>
</dbReference>
<keyword evidence="4" id="KW-0732">Signal</keyword>
<dbReference type="SUPFAM" id="SSF49584">
    <property type="entry name" value="Periplasmic chaperone C-domain"/>
    <property type="match status" value="1"/>
</dbReference>
<evidence type="ECO:0000256" key="5">
    <source>
        <dbReference type="ARBA" id="ARBA00022764"/>
    </source>
</evidence>
<comment type="subcellular location">
    <subcellularLocation>
        <location evidence="1">Periplasm</location>
    </subcellularLocation>
</comment>
<dbReference type="EMBL" id="CP048111">
    <property type="protein sequence ID" value="QHS50177.1"/>
    <property type="molecule type" value="Genomic_DNA"/>
</dbReference>
<evidence type="ECO:0000256" key="1">
    <source>
        <dbReference type="ARBA" id="ARBA00004418"/>
    </source>
</evidence>
<proteinExistence type="inferred from homology"/>
<dbReference type="Proteomes" id="UP000464389">
    <property type="component" value="Plasmid unnamed3"/>
</dbReference>
<comment type="similarity">
    <text evidence="2">Belongs to the periplasmic pilus chaperone family.</text>
</comment>
<evidence type="ECO:0000256" key="3">
    <source>
        <dbReference type="ARBA" id="ARBA00022558"/>
    </source>
</evidence>
<evidence type="ECO:0000259" key="9">
    <source>
        <dbReference type="Pfam" id="PF02753"/>
    </source>
</evidence>
<keyword evidence="5" id="KW-0574">Periplasm</keyword>
<dbReference type="InterPro" id="IPR016147">
    <property type="entry name" value="Pili_assmbl_chaperone_N"/>
</dbReference>
<sequence length="255" mass="28091">MLFPQFEYRDGLSYSEVSVFYSYFLQFEKAVAVIGLGVLLMLPPATWAGGIALGSTRVIYPADARQVSLSVNNSDEHNRYLIQTWVENESGEKTEDFIVTPPLFVSKPKSENTLRIMYSGEKLPQDRETLYWLNNKAIPSINKDEASDNNTLQIAVLARIKIFVRPAGLKEKSADAPSMLKFSRSGDSLNINNGSPFYVTLVNMSIGGRNVATTMVPPKTSAHVSLPKGVTSGTLNYQTINDYGANTPAARAQIN</sequence>
<dbReference type="InterPro" id="IPR001829">
    <property type="entry name" value="Pili_assmbl_chaperone_bac"/>
</dbReference>
<evidence type="ECO:0000313" key="10">
    <source>
        <dbReference type="EMBL" id="QHS50177.1"/>
    </source>
</evidence>
<keyword evidence="3" id="KW-1029">Fimbrium biogenesis</keyword>
<dbReference type="Pfam" id="PF02753">
    <property type="entry name" value="PapD_C"/>
    <property type="match status" value="1"/>
</dbReference>
<dbReference type="GO" id="GO:0071555">
    <property type="term" value="P:cell wall organization"/>
    <property type="evidence" value="ECO:0007669"/>
    <property type="project" value="InterPro"/>
</dbReference>
<dbReference type="PANTHER" id="PTHR30251">
    <property type="entry name" value="PILUS ASSEMBLY CHAPERONE"/>
    <property type="match status" value="1"/>
</dbReference>
<keyword evidence="10" id="KW-0614">Plasmid</keyword>
<keyword evidence="7" id="KW-0812">Transmembrane</keyword>
<dbReference type="PANTHER" id="PTHR30251:SF11">
    <property type="entry name" value="CHAPERONE PROTEIN FIMC-RELATED"/>
    <property type="match status" value="1"/>
</dbReference>
<dbReference type="InterPro" id="IPR008962">
    <property type="entry name" value="PapD-like_sf"/>
</dbReference>
<dbReference type="InterPro" id="IPR050643">
    <property type="entry name" value="Periplasmic_pilus_chap"/>
</dbReference>
<keyword evidence="6" id="KW-0143">Chaperone</keyword>
<dbReference type="SUPFAM" id="SSF49354">
    <property type="entry name" value="PapD-like"/>
    <property type="match status" value="1"/>
</dbReference>
<keyword evidence="7" id="KW-1133">Transmembrane helix</keyword>
<reference evidence="10 11" key="1">
    <citation type="submission" date="2020-01" db="EMBL/GenBank/DDBJ databases">
        <title>Bactrocera dorsalis gut bacteria genome.</title>
        <authorList>
            <person name="Zhang H."/>
            <person name="Cai Z."/>
        </authorList>
    </citation>
    <scope>NUCLEOTIDE SEQUENCE [LARGE SCALE GENOMIC DNA]</scope>
    <source>
        <strain evidence="10 11">BD177</strain>
        <plasmid evidence="10 11">unnamed3</plasmid>
    </source>
</reference>
<evidence type="ECO:0000256" key="4">
    <source>
        <dbReference type="ARBA" id="ARBA00022729"/>
    </source>
</evidence>
<organism evidence="10 11">
    <name type="scientific">Klebsiella michiganensis</name>
    <dbReference type="NCBI Taxonomy" id="1134687"/>
    <lineage>
        <taxon>Bacteria</taxon>
        <taxon>Pseudomonadati</taxon>
        <taxon>Pseudomonadota</taxon>
        <taxon>Gammaproteobacteria</taxon>
        <taxon>Enterobacterales</taxon>
        <taxon>Enterobacteriaceae</taxon>
        <taxon>Klebsiella/Raoultella group</taxon>
        <taxon>Klebsiella</taxon>
    </lineage>
</organism>
<gene>
    <name evidence="10" type="ORF">GW952_31700</name>
</gene>
<dbReference type="InterPro" id="IPR036316">
    <property type="entry name" value="Pili_assmbl_chap_C_dom_sf"/>
</dbReference>
<accession>A0A6P1V8F6</accession>